<dbReference type="PRINTS" id="PR00502">
    <property type="entry name" value="NUDIXFAMILY"/>
</dbReference>
<evidence type="ECO:0000256" key="1">
    <source>
        <dbReference type="ARBA" id="ARBA00022801"/>
    </source>
</evidence>
<dbReference type="InterPro" id="IPR020084">
    <property type="entry name" value="NUDIX_hydrolase_CS"/>
</dbReference>
<evidence type="ECO:0000313" key="4">
    <source>
        <dbReference type="EMBL" id="GBG31770.1"/>
    </source>
</evidence>
<dbReference type="PANTHER" id="PTHR11839">
    <property type="entry name" value="UDP/ADP-SUGAR PYROPHOSPHATASE"/>
    <property type="match status" value="1"/>
</dbReference>
<keyword evidence="1 2" id="KW-0378">Hydrolase</keyword>
<dbReference type="GO" id="GO:0019693">
    <property type="term" value="P:ribose phosphate metabolic process"/>
    <property type="evidence" value="ECO:0007669"/>
    <property type="project" value="TreeGrafter"/>
</dbReference>
<evidence type="ECO:0000313" key="5">
    <source>
        <dbReference type="Proteomes" id="UP000241890"/>
    </source>
</evidence>
<dbReference type="InParanoid" id="A0A2R5GLL7"/>
<dbReference type="GO" id="GO:0047631">
    <property type="term" value="F:ADP-ribose diphosphatase activity"/>
    <property type="evidence" value="ECO:0007669"/>
    <property type="project" value="TreeGrafter"/>
</dbReference>
<dbReference type="CDD" id="cd18888">
    <property type="entry name" value="NUDIX_ADPRase_Nudt5"/>
    <property type="match status" value="1"/>
</dbReference>
<name>A0A2R5GLL7_9STRA</name>
<dbReference type="Pfam" id="PF00293">
    <property type="entry name" value="NUDIX"/>
    <property type="match status" value="1"/>
</dbReference>
<dbReference type="PANTHER" id="PTHR11839:SF1">
    <property type="entry name" value="ADP-SUGAR PYROPHOSPHATASE"/>
    <property type="match status" value="1"/>
</dbReference>
<dbReference type="PROSITE" id="PS51462">
    <property type="entry name" value="NUDIX"/>
    <property type="match status" value="1"/>
</dbReference>
<accession>A0A2R5GLL7</accession>
<keyword evidence="5" id="KW-1185">Reference proteome</keyword>
<dbReference type="Gene3D" id="3.90.79.10">
    <property type="entry name" value="Nucleoside Triphosphate Pyrophosphohydrolase"/>
    <property type="match status" value="1"/>
</dbReference>
<dbReference type="EMBL" id="BEYU01000106">
    <property type="protein sequence ID" value="GBG31770.1"/>
    <property type="molecule type" value="Genomic_DNA"/>
</dbReference>
<comment type="similarity">
    <text evidence="2">Belongs to the Nudix hydrolase family.</text>
</comment>
<protein>
    <submittedName>
        <fullName evidence="4">ADP-sugar pyrophosphatase</fullName>
    </submittedName>
</protein>
<dbReference type="GO" id="GO:0006753">
    <property type="term" value="P:nucleoside phosphate metabolic process"/>
    <property type="evidence" value="ECO:0007669"/>
    <property type="project" value="TreeGrafter"/>
</dbReference>
<organism evidence="4 5">
    <name type="scientific">Hondaea fermentalgiana</name>
    <dbReference type="NCBI Taxonomy" id="2315210"/>
    <lineage>
        <taxon>Eukaryota</taxon>
        <taxon>Sar</taxon>
        <taxon>Stramenopiles</taxon>
        <taxon>Bigyra</taxon>
        <taxon>Labyrinthulomycetes</taxon>
        <taxon>Thraustochytrida</taxon>
        <taxon>Thraustochytriidae</taxon>
        <taxon>Hondaea</taxon>
    </lineage>
</organism>
<dbReference type="SUPFAM" id="SSF55811">
    <property type="entry name" value="Nudix"/>
    <property type="match status" value="1"/>
</dbReference>
<dbReference type="OrthoDB" id="10249920at2759"/>
<dbReference type="PROSITE" id="PS00893">
    <property type="entry name" value="NUDIX_BOX"/>
    <property type="match status" value="1"/>
</dbReference>
<dbReference type="AlphaFoldDB" id="A0A2R5GLL7"/>
<gene>
    <name evidence="4" type="ORF">FCC1311_079952</name>
</gene>
<evidence type="ECO:0000259" key="3">
    <source>
        <dbReference type="PROSITE" id="PS51462"/>
    </source>
</evidence>
<evidence type="ECO:0000256" key="2">
    <source>
        <dbReference type="RuleBase" id="RU003476"/>
    </source>
</evidence>
<dbReference type="Proteomes" id="UP000241890">
    <property type="component" value="Unassembled WGS sequence"/>
</dbReference>
<feature type="domain" description="Nudix hydrolase" evidence="3">
    <location>
        <begin position="78"/>
        <end position="218"/>
    </location>
</feature>
<dbReference type="InterPro" id="IPR000086">
    <property type="entry name" value="NUDIX_hydrolase_dom"/>
</dbReference>
<dbReference type="GO" id="GO:0005634">
    <property type="term" value="C:nucleus"/>
    <property type="evidence" value="ECO:0007669"/>
    <property type="project" value="TreeGrafter"/>
</dbReference>
<comment type="caution">
    <text evidence="4">The sequence shown here is derived from an EMBL/GenBank/DDBJ whole genome shotgun (WGS) entry which is preliminary data.</text>
</comment>
<proteinExistence type="inferred from homology"/>
<sequence length="251" mass="28291">MPRNIRMSFEEKFPSCDDMDRETESGEAPSLKDHAEKVHDVPLEAPGFRWVRLVKQTFRNEKQVEKEWEFAERTTRKGEIDAVFIVATVVGRMEGQGPETLVISQYRPPTDSYVLEFPAGLVDEGEDAETAALRELREETGYLGEVKSVSDVLFVDPGLSNANLKFVNVTVDCTNDLNREPVPKQDEDEFIQTHLVPQKDLLKSLRNPRHIETEKSMLPDTTALKDRSNVTVSGLLYAYALGLAAAQSQHV</sequence>
<reference evidence="4 5" key="1">
    <citation type="submission" date="2017-12" db="EMBL/GenBank/DDBJ databases">
        <title>Sequencing, de novo assembly and annotation of complete genome of a new Thraustochytrid species, strain FCC1311.</title>
        <authorList>
            <person name="Sedici K."/>
            <person name="Godart F."/>
            <person name="Aiese Cigliano R."/>
            <person name="Sanseverino W."/>
            <person name="Barakat M."/>
            <person name="Ortet P."/>
            <person name="Marechal E."/>
            <person name="Cagnac O."/>
            <person name="Amato A."/>
        </authorList>
    </citation>
    <scope>NUCLEOTIDE SEQUENCE [LARGE SCALE GENOMIC DNA]</scope>
</reference>
<dbReference type="InterPro" id="IPR015797">
    <property type="entry name" value="NUDIX_hydrolase-like_dom_sf"/>
</dbReference>
<dbReference type="InterPro" id="IPR020476">
    <property type="entry name" value="Nudix_hydrolase"/>
</dbReference>